<dbReference type="GO" id="GO:0005524">
    <property type="term" value="F:ATP binding"/>
    <property type="evidence" value="ECO:0007669"/>
    <property type="project" value="UniProtKB-KW"/>
</dbReference>
<dbReference type="InterPro" id="IPR008207">
    <property type="entry name" value="Sig_transdc_His_kin_Hpt_dom"/>
</dbReference>
<dbReference type="InterPro" id="IPR036890">
    <property type="entry name" value="HATPase_C_sf"/>
</dbReference>
<evidence type="ECO:0000259" key="17">
    <source>
        <dbReference type="PROSITE" id="PS50894"/>
    </source>
</evidence>
<organism evidence="18 19">
    <name type="scientific">Borrelia garinii subsp. bavariensis (strain ATCC BAA-2496 / DSM 23469 / PBi)</name>
    <name type="common">Borreliella bavariensis</name>
    <dbReference type="NCBI Taxonomy" id="290434"/>
    <lineage>
        <taxon>Bacteria</taxon>
        <taxon>Pseudomonadati</taxon>
        <taxon>Spirochaetota</taxon>
        <taxon>Spirochaetia</taxon>
        <taxon>Spirochaetales</taxon>
        <taxon>Borreliaceae</taxon>
        <taxon>Borreliella</taxon>
    </lineage>
</organism>
<dbReference type="SUPFAM" id="SSF47226">
    <property type="entry name" value="Histidine-containing phosphotransfer domain, HPT domain"/>
    <property type="match status" value="1"/>
</dbReference>
<dbReference type="CDD" id="cd00088">
    <property type="entry name" value="HPT"/>
    <property type="match status" value="1"/>
</dbReference>
<evidence type="ECO:0000256" key="9">
    <source>
        <dbReference type="ARBA" id="ARBA00022741"/>
    </source>
</evidence>
<keyword evidence="11" id="KW-0067">ATP-binding</keyword>
<name>A0A7I6GWQ3_BORGP</name>
<evidence type="ECO:0000313" key="19">
    <source>
        <dbReference type="Proteomes" id="UP000002276"/>
    </source>
</evidence>
<dbReference type="EC" id="2.7.13.3" evidence="3"/>
<evidence type="ECO:0000256" key="11">
    <source>
        <dbReference type="ARBA" id="ARBA00022840"/>
    </source>
</evidence>
<dbReference type="Gene3D" id="3.30.70.1110">
    <property type="entry name" value="Histidine kinase CheA-like, P2 response regulator-binding domain"/>
    <property type="match status" value="1"/>
</dbReference>
<evidence type="ECO:0000256" key="2">
    <source>
        <dbReference type="ARBA" id="ARBA00004496"/>
    </source>
</evidence>
<dbReference type="PROSITE" id="PS50851">
    <property type="entry name" value="CHEW"/>
    <property type="match status" value="1"/>
</dbReference>
<dbReference type="PANTHER" id="PTHR43395">
    <property type="entry name" value="SENSOR HISTIDINE KINASE CHEA"/>
    <property type="match status" value="1"/>
</dbReference>
<dbReference type="SMART" id="SM00073">
    <property type="entry name" value="HPT"/>
    <property type="match status" value="1"/>
</dbReference>
<keyword evidence="12" id="KW-0902">Two-component regulatory system</keyword>
<feature type="domain" description="Histidine kinase" evidence="15">
    <location>
        <begin position="489"/>
        <end position="734"/>
    </location>
</feature>
<dbReference type="Gene3D" id="1.10.287.560">
    <property type="entry name" value="Histidine kinase CheA-like, homodimeric domain"/>
    <property type="match status" value="1"/>
</dbReference>
<evidence type="ECO:0000256" key="7">
    <source>
        <dbReference type="ARBA" id="ARBA00022553"/>
    </source>
</evidence>
<evidence type="ECO:0000256" key="5">
    <source>
        <dbReference type="ARBA" id="ARBA00022490"/>
    </source>
</evidence>
<keyword evidence="5" id="KW-0963">Cytoplasm</keyword>
<dbReference type="AlphaFoldDB" id="A0A7I6GWQ3"/>
<evidence type="ECO:0000256" key="8">
    <source>
        <dbReference type="ARBA" id="ARBA00022679"/>
    </source>
</evidence>
<evidence type="ECO:0000256" key="10">
    <source>
        <dbReference type="ARBA" id="ARBA00022777"/>
    </source>
</evidence>
<evidence type="ECO:0000313" key="18">
    <source>
        <dbReference type="EMBL" id="AAU07520.1"/>
    </source>
</evidence>
<dbReference type="EMBL" id="CP000013">
    <property type="protein sequence ID" value="AAU07520.1"/>
    <property type="molecule type" value="Genomic_DNA"/>
</dbReference>
<feature type="domain" description="HPt" evidence="17">
    <location>
        <begin position="13"/>
        <end position="117"/>
    </location>
</feature>
<dbReference type="KEGG" id="bga:BG0692"/>
<dbReference type="PROSITE" id="PS50109">
    <property type="entry name" value="HIS_KIN"/>
    <property type="match status" value="1"/>
</dbReference>
<keyword evidence="7 14" id="KW-0597">Phosphoprotein</keyword>
<dbReference type="InterPro" id="IPR036061">
    <property type="entry name" value="CheW-like_dom_sf"/>
</dbReference>
<comment type="subcellular location">
    <subcellularLocation>
        <location evidence="2">Cytoplasm</location>
    </subcellularLocation>
</comment>
<comment type="catalytic activity">
    <reaction evidence="1">
        <text>ATP + protein L-histidine = ADP + protein N-phospho-L-histidine.</text>
        <dbReference type="EC" id="2.7.13.3"/>
    </reaction>
</comment>
<dbReference type="InterPro" id="IPR037052">
    <property type="entry name" value="CheA-like_P2_sf"/>
</dbReference>
<keyword evidence="10 18" id="KW-0418">Kinase</keyword>
<evidence type="ECO:0000256" key="13">
    <source>
        <dbReference type="ARBA" id="ARBA00035100"/>
    </source>
</evidence>
<dbReference type="Gene3D" id="3.30.565.10">
    <property type="entry name" value="Histidine kinase-like ATPase, C-terminal domain"/>
    <property type="match status" value="1"/>
</dbReference>
<dbReference type="Gene3D" id="1.20.120.160">
    <property type="entry name" value="HPT domain"/>
    <property type="match status" value="1"/>
</dbReference>
<dbReference type="InterPro" id="IPR035891">
    <property type="entry name" value="CheY-binding_CheA"/>
</dbReference>
<evidence type="ECO:0000256" key="1">
    <source>
        <dbReference type="ARBA" id="ARBA00000085"/>
    </source>
</evidence>
<dbReference type="PRINTS" id="PR00344">
    <property type="entry name" value="BCTRLSENSOR"/>
</dbReference>
<dbReference type="InterPro" id="IPR037006">
    <property type="entry name" value="CheA-like_homodim_sf"/>
</dbReference>
<dbReference type="FunFam" id="3.30.565.10:FF:000016">
    <property type="entry name" value="Chemotaxis protein CheA, putative"/>
    <property type="match status" value="1"/>
</dbReference>
<dbReference type="InterPro" id="IPR003594">
    <property type="entry name" value="HATPase_dom"/>
</dbReference>
<dbReference type="SUPFAM" id="SSF50341">
    <property type="entry name" value="CheW-like"/>
    <property type="match status" value="1"/>
</dbReference>
<dbReference type="InterPro" id="IPR004105">
    <property type="entry name" value="CheA-like_dim"/>
</dbReference>
<evidence type="ECO:0000259" key="16">
    <source>
        <dbReference type="PROSITE" id="PS50851"/>
    </source>
</evidence>
<sequence length="873" mass="99330">MYKILIGNGMEILDLENEELLGVFFEEAQNLVDILEENIMSLEDDPNNSDTIDEIFRAAHTLKGSSASLDMMELSDFTHIVEDVFDAIRDDRININNDLVDLLLNSLDVIKEMLAFRLDGKVYLSDISNLKSKLNQFLVVDNQTYIKRLDENSTKNDFCLSELDLEEIREGLGIGQKVLRISVIFNASSDSKVENGGLKIFNILKNLGSVLHTIPKYEQIIEDKFLTRVDYYLIYSDIESVKKSLDASSLIESYLVDEFNVKEELKKLSDRKTKDIDLDSNLVLNDGFDFTENETSDLLLEIENQKLFKVKLNFVKDNPMATISGFQMLQALKSLGKIFKSLPDSSELLADKFFDFVIYYLISNVSIDSIVKKINLPDVVSHFEIENVDLESLKNISLKENDEVPFKANKSIKKNNPISVNLIRIDSKKIDYILNLVSEAVISKSSYNQINSEMITLFYNFNYFYDYQESFQRNFLIDLKIIFKDAGLTLEDEIESHINSLMNFKMEKSLNDISELRNSFFRLLQNFKMTSGRLSRIITDLHESVLKTRMLPISNIFSRFTRVVRDLSKKLNKIVNLEMEGEETELDKSVIDDLVDPLMHCVRNSMDHGLETAEERVKKGKNKAGTIILRAKNEGNVISIEIEDDGIGIDPKIIKRKLIEKGIIKEGLIYSDFELINLIFAPGFSTAAQVTDLSGRGVGLDVVKKSIEKLNGTILVESEIGRGTIFKIKLPLTLVIIQGLLVKSGPETYVIPLNNVLETHRITEYDIKLLENYHEVYNLRDEIISVLRLDKLFNIARDDSLIEKFLIVVNTNNIKTAIVVDSILGEEDFVVKPIKDKFSASSGIVGATTLGNGKVVLIIDVFKLFDLKKDIKE</sequence>
<keyword evidence="9" id="KW-0547">Nucleotide-binding</keyword>
<dbReference type="InterPro" id="IPR051315">
    <property type="entry name" value="Bact_Chemotaxis_CheA"/>
</dbReference>
<dbReference type="InterPro" id="IPR005467">
    <property type="entry name" value="His_kinase_dom"/>
</dbReference>
<proteinExistence type="predicted"/>
<dbReference type="Pfam" id="PF02895">
    <property type="entry name" value="H-kinase_dim"/>
    <property type="match status" value="1"/>
</dbReference>
<reference evidence="18 19" key="1">
    <citation type="journal article" date="2004" name="Nucleic Acids Res.">
        <title>Comparative analysis of the Borrelia garinii genome.</title>
        <authorList>
            <person name="Glockner G."/>
            <person name="Lehmann R."/>
            <person name="Romualdi A."/>
            <person name="Pradella S."/>
            <person name="Schulte-Spechtel U."/>
            <person name="Schilhabel M."/>
            <person name="Wilske B."/>
            <person name="Suhnel J."/>
            <person name="Platzer M."/>
        </authorList>
    </citation>
    <scope>NUCLEOTIDE SEQUENCE [LARGE SCALE GENOMIC DNA]</scope>
    <source>
        <strain evidence="19">ATCC BAA-2496 / DSM 23469 / PBi</strain>
    </source>
</reference>
<evidence type="ECO:0000256" key="3">
    <source>
        <dbReference type="ARBA" id="ARBA00012438"/>
    </source>
</evidence>
<comment type="function">
    <text evidence="13">Involved in the transmission of sensory signals from the chemoreceptors to the flagellar motors. CheA is autophosphorylated; it can transfer its phosphate group to either CheB or CheY.</text>
</comment>
<dbReference type="CDD" id="cd00731">
    <property type="entry name" value="CheA_reg"/>
    <property type="match status" value="1"/>
</dbReference>
<dbReference type="SMART" id="SM00260">
    <property type="entry name" value="CheW"/>
    <property type="match status" value="1"/>
</dbReference>
<dbReference type="Pfam" id="PF01627">
    <property type="entry name" value="Hpt"/>
    <property type="match status" value="1"/>
</dbReference>
<evidence type="ECO:0000256" key="4">
    <source>
        <dbReference type="ARBA" id="ARBA00021495"/>
    </source>
</evidence>
<gene>
    <name evidence="18" type="primary">cheA-2</name>
    <name evidence="18" type="ordered locus">BG0692</name>
</gene>
<dbReference type="GO" id="GO:0005737">
    <property type="term" value="C:cytoplasm"/>
    <property type="evidence" value="ECO:0007669"/>
    <property type="project" value="UniProtKB-SubCell"/>
</dbReference>
<feature type="domain" description="CheW-like" evidence="16">
    <location>
        <begin position="736"/>
        <end position="870"/>
    </location>
</feature>
<dbReference type="Pfam" id="PF01584">
    <property type="entry name" value="CheW"/>
    <property type="match status" value="1"/>
</dbReference>
<dbReference type="PANTHER" id="PTHR43395:SF10">
    <property type="entry name" value="CHEMOTAXIS PROTEIN CHEA"/>
    <property type="match status" value="1"/>
</dbReference>
<dbReference type="SMART" id="SM00387">
    <property type="entry name" value="HATPase_c"/>
    <property type="match status" value="1"/>
</dbReference>
<dbReference type="SUPFAM" id="SSF55052">
    <property type="entry name" value="CheY-binding domain of CheA"/>
    <property type="match status" value="2"/>
</dbReference>
<evidence type="ECO:0000256" key="12">
    <source>
        <dbReference type="ARBA" id="ARBA00023012"/>
    </source>
</evidence>
<dbReference type="InterPro" id="IPR036641">
    <property type="entry name" value="HPT_dom_sf"/>
</dbReference>
<dbReference type="GO" id="GO:0000155">
    <property type="term" value="F:phosphorelay sensor kinase activity"/>
    <property type="evidence" value="ECO:0007669"/>
    <property type="project" value="InterPro"/>
</dbReference>
<protein>
    <recommendedName>
        <fullName evidence="4">Chemotaxis protein CheA</fullName>
        <ecNumber evidence="3">2.7.13.3</ecNumber>
    </recommendedName>
</protein>
<dbReference type="GO" id="GO:0006935">
    <property type="term" value="P:chemotaxis"/>
    <property type="evidence" value="ECO:0007669"/>
    <property type="project" value="UniProtKB-KW"/>
</dbReference>
<dbReference type="Pfam" id="PF07194">
    <property type="entry name" value="P2"/>
    <property type="match status" value="2"/>
</dbReference>
<dbReference type="Proteomes" id="UP000002276">
    <property type="component" value="Chromosome"/>
</dbReference>
<dbReference type="InterPro" id="IPR010808">
    <property type="entry name" value="CheA_P2-bd"/>
</dbReference>
<accession>A0A7I6GWQ3</accession>
<dbReference type="InterPro" id="IPR004358">
    <property type="entry name" value="Sig_transdc_His_kin-like_C"/>
</dbReference>
<dbReference type="CDD" id="cd16916">
    <property type="entry name" value="HATPase_CheA-like"/>
    <property type="match status" value="1"/>
</dbReference>
<dbReference type="PROSITE" id="PS50894">
    <property type="entry name" value="HPT"/>
    <property type="match status" value="1"/>
</dbReference>
<keyword evidence="6" id="KW-0145">Chemotaxis</keyword>
<evidence type="ECO:0000256" key="6">
    <source>
        <dbReference type="ARBA" id="ARBA00022500"/>
    </source>
</evidence>
<evidence type="ECO:0000256" key="14">
    <source>
        <dbReference type="PROSITE-ProRule" id="PRU00110"/>
    </source>
</evidence>
<dbReference type="Gene3D" id="2.30.30.40">
    <property type="entry name" value="SH3 Domains"/>
    <property type="match status" value="1"/>
</dbReference>
<dbReference type="SUPFAM" id="SSF55874">
    <property type="entry name" value="ATPase domain of HSP90 chaperone/DNA topoisomerase II/histidine kinase"/>
    <property type="match status" value="1"/>
</dbReference>
<keyword evidence="8" id="KW-0808">Transferase</keyword>
<dbReference type="Pfam" id="PF02518">
    <property type="entry name" value="HATPase_c"/>
    <property type="match status" value="1"/>
</dbReference>
<dbReference type="SMART" id="SM01231">
    <property type="entry name" value="H-kinase_dim"/>
    <property type="match status" value="1"/>
</dbReference>
<feature type="modified residue" description="Phosphohistidine" evidence="14">
    <location>
        <position position="60"/>
    </location>
</feature>
<evidence type="ECO:0000259" key="15">
    <source>
        <dbReference type="PROSITE" id="PS50109"/>
    </source>
</evidence>
<dbReference type="InterPro" id="IPR002545">
    <property type="entry name" value="CheW-lke_dom"/>
</dbReference>